<dbReference type="SUPFAM" id="SSF52096">
    <property type="entry name" value="ClpP/crotonase"/>
    <property type="match status" value="1"/>
</dbReference>
<sequence length="267" mass="27289">MTQGDSGPGRTELVRSGPLATITFDNPGRRNALTSAMYADLRRHCLDLAADPTVRVVAVRGAGGAFAAGTDVADLEVIADGADGVAYEAEITAVLDAVRALPVPVVALVDGPAVGGGLAIVACCDLVYATPAAVFGAPVARTLGNCVSPATTARMRAALGRALATELLLTGRLATADEALAAGLVRTVAPAERLDAVLAELVERVVVCAPLSVAAAKTFGRRLDDLAAAVRSDDVYTEVYGSADFHEGVRAFRERRRPAWAAGASGP</sequence>
<gene>
    <name evidence="2" type="ORF">CAE01nite_05060</name>
</gene>
<evidence type="ECO:0000256" key="1">
    <source>
        <dbReference type="ARBA" id="ARBA00005254"/>
    </source>
</evidence>
<dbReference type="InterPro" id="IPR051683">
    <property type="entry name" value="Enoyl-CoA_Hydratase/Isomerase"/>
</dbReference>
<organism evidence="2 3">
    <name type="scientific">Cellulomonas aerilata</name>
    <dbReference type="NCBI Taxonomy" id="515326"/>
    <lineage>
        <taxon>Bacteria</taxon>
        <taxon>Bacillati</taxon>
        <taxon>Actinomycetota</taxon>
        <taxon>Actinomycetes</taxon>
        <taxon>Micrococcales</taxon>
        <taxon>Cellulomonadaceae</taxon>
        <taxon>Cellulomonas</taxon>
    </lineage>
</organism>
<dbReference type="Gene3D" id="3.90.226.10">
    <property type="entry name" value="2-enoyl-CoA Hydratase, Chain A, domain 1"/>
    <property type="match status" value="1"/>
</dbReference>
<dbReference type="Pfam" id="PF00378">
    <property type="entry name" value="ECH_1"/>
    <property type="match status" value="1"/>
</dbReference>
<dbReference type="Gene3D" id="1.10.12.10">
    <property type="entry name" value="Lyase 2-enoyl-coa Hydratase, Chain A, domain 2"/>
    <property type="match status" value="1"/>
</dbReference>
<evidence type="ECO:0000313" key="2">
    <source>
        <dbReference type="EMBL" id="GEO32781.1"/>
    </source>
</evidence>
<dbReference type="Proteomes" id="UP000321181">
    <property type="component" value="Unassembled WGS sequence"/>
</dbReference>
<dbReference type="InterPro" id="IPR014748">
    <property type="entry name" value="Enoyl-CoA_hydra_C"/>
</dbReference>
<evidence type="ECO:0000313" key="3">
    <source>
        <dbReference type="Proteomes" id="UP000321181"/>
    </source>
</evidence>
<comment type="caution">
    <text evidence="2">The sequence shown here is derived from an EMBL/GenBank/DDBJ whole genome shotgun (WGS) entry which is preliminary data.</text>
</comment>
<dbReference type="InterPro" id="IPR029045">
    <property type="entry name" value="ClpP/crotonase-like_dom_sf"/>
</dbReference>
<dbReference type="InterPro" id="IPR001753">
    <property type="entry name" value="Enoyl-CoA_hydra/iso"/>
</dbReference>
<reference evidence="2 3" key="1">
    <citation type="submission" date="2019-07" db="EMBL/GenBank/DDBJ databases">
        <title>Whole genome shotgun sequence of Cellulomonas aerilata NBRC 106308.</title>
        <authorList>
            <person name="Hosoyama A."/>
            <person name="Uohara A."/>
            <person name="Ohji S."/>
            <person name="Ichikawa N."/>
        </authorList>
    </citation>
    <scope>NUCLEOTIDE SEQUENCE [LARGE SCALE GENOMIC DNA]</scope>
    <source>
        <strain evidence="2 3">NBRC 106308</strain>
    </source>
</reference>
<name>A0A512D8K0_9CELL</name>
<accession>A0A512D8K0</accession>
<dbReference type="RefSeq" id="WP_186816384.1">
    <property type="nucleotide sequence ID" value="NZ_BAAARM010000001.1"/>
</dbReference>
<dbReference type="PANTHER" id="PTHR42964">
    <property type="entry name" value="ENOYL-COA HYDRATASE"/>
    <property type="match status" value="1"/>
</dbReference>
<dbReference type="EMBL" id="BJYY01000001">
    <property type="protein sequence ID" value="GEO32781.1"/>
    <property type="molecule type" value="Genomic_DNA"/>
</dbReference>
<dbReference type="GO" id="GO:0003824">
    <property type="term" value="F:catalytic activity"/>
    <property type="evidence" value="ECO:0007669"/>
    <property type="project" value="UniProtKB-ARBA"/>
</dbReference>
<comment type="similarity">
    <text evidence="1">Belongs to the enoyl-CoA hydratase/isomerase family.</text>
</comment>
<dbReference type="CDD" id="cd06558">
    <property type="entry name" value="crotonase-like"/>
    <property type="match status" value="1"/>
</dbReference>
<proteinExistence type="inferred from homology"/>
<keyword evidence="3" id="KW-1185">Reference proteome</keyword>
<dbReference type="PANTHER" id="PTHR42964:SF1">
    <property type="entry name" value="POLYKETIDE BIOSYNTHESIS ENOYL-COA HYDRATASE PKSH-RELATED"/>
    <property type="match status" value="1"/>
</dbReference>
<dbReference type="AlphaFoldDB" id="A0A512D8K0"/>
<protein>
    <submittedName>
        <fullName evidence="2">Enoyl-CoA hydratase</fullName>
    </submittedName>
</protein>